<name>A0ACC0DAM0_9PEZI</name>
<gene>
    <name evidence="1" type="ORF">F4821DRAFT_275739</name>
</gene>
<dbReference type="Proteomes" id="UP001497680">
    <property type="component" value="Unassembled WGS sequence"/>
</dbReference>
<accession>A0ACC0DAM0</accession>
<proteinExistence type="predicted"/>
<protein>
    <submittedName>
        <fullName evidence="1">Uncharacterized protein</fullName>
    </submittedName>
</protein>
<sequence>MAVIDGRKAAIWNRDNLFVGRGATKHLSAVTATTSGVSSRNDGFRLDPPIYHSPSPSNQGAFENTSPGYPFYRPPPKYRLVVPYSASEEPALKSASHSAEATAQPEVKAKEEPATPVPIIKPSSKIHIVGFDMQAKFIAHGLAAIPNIPPVQILTHHPISMTRWGQEGRTIEILDPKGYPISSRDIPCPELIQNMYRIRLRRSPILDNIIISTAPGAVLQTLSRLRPFIDRRTTLCLVQPGLGLMELLNERVFDVPALRPNYVLCNSDHKLSKHSSFKYSLRHVPGQLLVHAVPRDEDADLDWKTAQALGSQHTQHMISLLSAAGDLNTVRLPWHIFLLQKLPDMIYQSLADTISVILGCRFSEIRNNTYAMALWKKMLSETQRIVIALPEFRDHPGIVEKFAKPSFRRKQRVRLERSGTEYSQWISMIRKGQVPPIDLFNGYFVRRAQEMGINCAQNSLAVYLVKARQAGRYQELQLGLPLGLQPYMQDRDRIGGGQDEHDAEIDDVDLDS</sequence>
<dbReference type="EMBL" id="MU394294">
    <property type="protein sequence ID" value="KAI6089681.1"/>
    <property type="molecule type" value="Genomic_DNA"/>
</dbReference>
<reference evidence="1 2" key="1">
    <citation type="journal article" date="2022" name="New Phytol.">
        <title>Ecological generalism drives hyperdiversity of secondary metabolite gene clusters in xylarialean endophytes.</title>
        <authorList>
            <person name="Franco M.E.E."/>
            <person name="Wisecaver J.H."/>
            <person name="Arnold A.E."/>
            <person name="Ju Y.M."/>
            <person name="Slot J.C."/>
            <person name="Ahrendt S."/>
            <person name="Moore L.P."/>
            <person name="Eastman K.E."/>
            <person name="Scott K."/>
            <person name="Konkel Z."/>
            <person name="Mondo S.J."/>
            <person name="Kuo A."/>
            <person name="Hayes R.D."/>
            <person name="Haridas S."/>
            <person name="Andreopoulos B."/>
            <person name="Riley R."/>
            <person name="LaButti K."/>
            <person name="Pangilinan J."/>
            <person name="Lipzen A."/>
            <person name="Amirebrahimi M."/>
            <person name="Yan J."/>
            <person name="Adam C."/>
            <person name="Keymanesh K."/>
            <person name="Ng V."/>
            <person name="Louie K."/>
            <person name="Northen T."/>
            <person name="Drula E."/>
            <person name="Henrissat B."/>
            <person name="Hsieh H.M."/>
            <person name="Youens-Clark K."/>
            <person name="Lutzoni F."/>
            <person name="Miadlikowska J."/>
            <person name="Eastwood D.C."/>
            <person name="Hamelin R.C."/>
            <person name="Grigoriev I.V."/>
            <person name="U'Ren J.M."/>
        </authorList>
    </citation>
    <scope>NUCLEOTIDE SEQUENCE [LARGE SCALE GENOMIC DNA]</scope>
    <source>
        <strain evidence="1 2">ER1909</strain>
    </source>
</reference>
<evidence type="ECO:0000313" key="1">
    <source>
        <dbReference type="EMBL" id="KAI6089681.1"/>
    </source>
</evidence>
<evidence type="ECO:0000313" key="2">
    <source>
        <dbReference type="Proteomes" id="UP001497680"/>
    </source>
</evidence>
<keyword evidence="2" id="KW-1185">Reference proteome</keyword>
<comment type="caution">
    <text evidence="1">The sequence shown here is derived from an EMBL/GenBank/DDBJ whole genome shotgun (WGS) entry which is preliminary data.</text>
</comment>
<organism evidence="1 2">
    <name type="scientific">Hypoxylon rubiginosum</name>
    <dbReference type="NCBI Taxonomy" id="110542"/>
    <lineage>
        <taxon>Eukaryota</taxon>
        <taxon>Fungi</taxon>
        <taxon>Dikarya</taxon>
        <taxon>Ascomycota</taxon>
        <taxon>Pezizomycotina</taxon>
        <taxon>Sordariomycetes</taxon>
        <taxon>Xylariomycetidae</taxon>
        <taxon>Xylariales</taxon>
        <taxon>Hypoxylaceae</taxon>
        <taxon>Hypoxylon</taxon>
    </lineage>
</organism>